<keyword evidence="23" id="KW-1185">Reference proteome</keyword>
<dbReference type="Pfam" id="PF13499">
    <property type="entry name" value="EF-hand_7"/>
    <property type="match status" value="2"/>
</dbReference>
<evidence type="ECO:0000256" key="20">
    <source>
        <dbReference type="ARBA" id="ARBA00071572"/>
    </source>
</evidence>
<evidence type="ECO:0000256" key="15">
    <source>
        <dbReference type="ARBA" id="ARBA00023136"/>
    </source>
</evidence>
<dbReference type="InterPro" id="IPR015897">
    <property type="entry name" value="CHK_kinase-like"/>
</dbReference>
<name>A0A1B0CGM7_LUTLO</name>
<evidence type="ECO:0000256" key="9">
    <source>
        <dbReference type="ARBA" id="ARBA00022737"/>
    </source>
</evidence>
<evidence type="ECO:0000256" key="6">
    <source>
        <dbReference type="ARBA" id="ARBA00022657"/>
    </source>
</evidence>
<comment type="subunit">
    <text evidence="19">Homodimer and heterodimer; heterodimerizes (via the EF-hand 5) with PEF1. Isoform 1 and isoform 2 self-associate; probably forming homodimers. Interacts with CPNE4 (via VWFA domain). Interacts with PDCD6IP; the interaction is calcium-dependent. Interacts with RBM22. Interacts with PLSCR4. Interacts with ANXA7 and TSG101. Interacts with DAPK1. Interacts with SEC31A; the interaction is calcium-dependent and promotes monoubiquitination of SEC31A. Interacts with ANXA11 (via N-terminus); the interaction is calcium-dependent. Interacts with PLSCR3 (via N-terminus); the interaction is calcium-dependent. Interacts with MCOLN1; the interaction is calcium-dependent. Interacts with KDR; the interaction is calcium-dependent. Interacts with HEBP2; the interaction is calcium-dependent. Interacts with TFG. Isoform 1: Interacts with SHISA5, leading to stabilize it. Isoform 2: Does not interact with SHISA5. Isoform 2: Does not interact with PDCD6IP, TSG101, ANXA7 and ANXA11.</text>
</comment>
<dbReference type="InterPro" id="IPR004119">
    <property type="entry name" value="EcKL"/>
</dbReference>
<dbReference type="Gene3D" id="1.10.238.10">
    <property type="entry name" value="EF-hand"/>
    <property type="match status" value="1"/>
</dbReference>
<dbReference type="PROSITE" id="PS50222">
    <property type="entry name" value="EF_HAND_2"/>
    <property type="match status" value="2"/>
</dbReference>
<dbReference type="GO" id="GO:0005789">
    <property type="term" value="C:endoplasmic reticulum membrane"/>
    <property type="evidence" value="ECO:0007669"/>
    <property type="project" value="UniProtKB-SubCell"/>
</dbReference>
<organism evidence="22 23">
    <name type="scientific">Lutzomyia longipalpis</name>
    <name type="common">Sand fly</name>
    <dbReference type="NCBI Taxonomy" id="7200"/>
    <lineage>
        <taxon>Eukaryota</taxon>
        <taxon>Metazoa</taxon>
        <taxon>Ecdysozoa</taxon>
        <taxon>Arthropoda</taxon>
        <taxon>Hexapoda</taxon>
        <taxon>Insecta</taxon>
        <taxon>Pterygota</taxon>
        <taxon>Neoptera</taxon>
        <taxon>Endopterygota</taxon>
        <taxon>Diptera</taxon>
        <taxon>Nematocera</taxon>
        <taxon>Psychodoidea</taxon>
        <taxon>Psychodidae</taxon>
        <taxon>Lutzomyia</taxon>
        <taxon>Lutzomyia</taxon>
    </lineage>
</organism>
<evidence type="ECO:0000256" key="16">
    <source>
        <dbReference type="ARBA" id="ARBA00023242"/>
    </source>
</evidence>
<evidence type="ECO:0000256" key="17">
    <source>
        <dbReference type="ARBA" id="ARBA00023329"/>
    </source>
</evidence>
<dbReference type="GO" id="GO:0005634">
    <property type="term" value="C:nucleus"/>
    <property type="evidence" value="ECO:0007669"/>
    <property type="project" value="UniProtKB-SubCell"/>
</dbReference>
<dbReference type="VEuPathDB" id="VectorBase:LLONM1_005212"/>
<dbReference type="Gene3D" id="3.90.1200.10">
    <property type="match status" value="1"/>
</dbReference>
<keyword evidence="12" id="KW-0106">Calcium</keyword>
<dbReference type="InterPro" id="IPR011992">
    <property type="entry name" value="EF-hand-dom_pair"/>
</dbReference>
<evidence type="ECO:0000256" key="10">
    <source>
        <dbReference type="ARBA" id="ARBA00022753"/>
    </source>
</evidence>
<evidence type="ECO:0000259" key="21">
    <source>
        <dbReference type="PROSITE" id="PS50222"/>
    </source>
</evidence>
<dbReference type="InterPro" id="IPR018247">
    <property type="entry name" value="EF_Hand_1_Ca_BS"/>
</dbReference>
<keyword evidence="17" id="KW-0968">Cytoplasmic vesicle</keyword>
<keyword evidence="6" id="KW-0037">Angiogenesis</keyword>
<dbReference type="GO" id="GO:0005768">
    <property type="term" value="C:endosome"/>
    <property type="evidence" value="ECO:0007669"/>
    <property type="project" value="UniProtKB-SubCell"/>
</dbReference>
<feature type="domain" description="EF-hand" evidence="21">
    <location>
        <begin position="75"/>
        <end position="110"/>
    </location>
</feature>
<evidence type="ECO:0000256" key="12">
    <source>
        <dbReference type="ARBA" id="ARBA00022837"/>
    </source>
</evidence>
<evidence type="ECO:0000256" key="13">
    <source>
        <dbReference type="ARBA" id="ARBA00022842"/>
    </source>
</evidence>
<keyword evidence="15" id="KW-0472">Membrane</keyword>
<dbReference type="GO" id="GO:0006915">
    <property type="term" value="P:apoptotic process"/>
    <property type="evidence" value="ECO:0007669"/>
    <property type="project" value="UniProtKB-KW"/>
</dbReference>
<keyword evidence="5" id="KW-0963">Cytoplasm</keyword>
<feature type="domain" description="EF-hand" evidence="21">
    <location>
        <begin position="8"/>
        <end position="43"/>
    </location>
</feature>
<keyword evidence="7" id="KW-0053">Apoptosis</keyword>
<evidence type="ECO:0000256" key="18">
    <source>
        <dbReference type="ARBA" id="ARBA00056829"/>
    </source>
</evidence>
<dbReference type="GO" id="GO:0051592">
    <property type="term" value="P:response to calcium ion"/>
    <property type="evidence" value="ECO:0007669"/>
    <property type="project" value="UniProtKB-ARBA"/>
</dbReference>
<dbReference type="SUPFAM" id="SSF56112">
    <property type="entry name" value="Protein kinase-like (PK-like)"/>
    <property type="match status" value="1"/>
</dbReference>
<evidence type="ECO:0000256" key="5">
    <source>
        <dbReference type="ARBA" id="ARBA00022490"/>
    </source>
</evidence>
<comment type="subcellular location">
    <subcellularLocation>
        <location evidence="2">Cytoplasmic vesicle membrane</location>
    </subcellularLocation>
    <subcellularLocation>
        <location evidence="4">Endoplasmic reticulum membrane</location>
        <topology evidence="4">Peripheral membrane protein</topology>
    </subcellularLocation>
    <subcellularLocation>
        <location evidence="3">Endosome</location>
    </subcellularLocation>
    <subcellularLocation>
        <location evidence="1">Nucleus</location>
    </subcellularLocation>
</comment>
<dbReference type="Pfam" id="PF02958">
    <property type="entry name" value="EcKL"/>
    <property type="match status" value="1"/>
</dbReference>
<protein>
    <recommendedName>
        <fullName evidence="20">Programmed cell death protein 6</fullName>
    </recommendedName>
</protein>
<dbReference type="Pfam" id="PF13202">
    <property type="entry name" value="EF-hand_5"/>
    <property type="match status" value="1"/>
</dbReference>
<dbReference type="EnsemblMetazoa" id="LLOJ003590-RA">
    <property type="protein sequence ID" value="LLOJ003590-PA"/>
    <property type="gene ID" value="LLOJ003590"/>
</dbReference>
<dbReference type="SMART" id="SM00587">
    <property type="entry name" value="CHK"/>
    <property type="match status" value="1"/>
</dbReference>
<evidence type="ECO:0000256" key="11">
    <source>
        <dbReference type="ARBA" id="ARBA00022824"/>
    </source>
</evidence>
<keyword evidence="11" id="KW-0256">Endoplasmic reticulum</keyword>
<evidence type="ECO:0000256" key="3">
    <source>
        <dbReference type="ARBA" id="ARBA00004177"/>
    </source>
</evidence>
<evidence type="ECO:0000256" key="8">
    <source>
        <dbReference type="ARBA" id="ARBA00022723"/>
    </source>
</evidence>
<evidence type="ECO:0000256" key="14">
    <source>
        <dbReference type="ARBA" id="ARBA00022990"/>
    </source>
</evidence>
<dbReference type="Proteomes" id="UP000092461">
    <property type="component" value="Unassembled WGS sequence"/>
</dbReference>
<keyword evidence="10" id="KW-0967">Endosome</keyword>
<evidence type="ECO:0000313" key="23">
    <source>
        <dbReference type="Proteomes" id="UP000092461"/>
    </source>
</evidence>
<dbReference type="PANTHER" id="PTHR11012:SF57">
    <property type="entry name" value="LD10016P"/>
    <property type="match status" value="1"/>
</dbReference>
<dbReference type="VEuPathDB" id="VectorBase:LLONM1_011670"/>
<dbReference type="CDD" id="cd16183">
    <property type="entry name" value="EFh_PEF_ALG-2"/>
    <property type="match status" value="1"/>
</dbReference>
<accession>A0A1B0CGM7</accession>
<dbReference type="SUPFAM" id="SSF47473">
    <property type="entry name" value="EF-hand"/>
    <property type="match status" value="1"/>
</dbReference>
<dbReference type="VEuPathDB" id="VectorBase:LLOJ003590"/>
<keyword evidence="8" id="KW-0479">Metal-binding</keyword>
<keyword evidence="14" id="KW-0007">Acetylation</keyword>
<dbReference type="GO" id="GO:0042803">
    <property type="term" value="F:protein homodimerization activity"/>
    <property type="evidence" value="ECO:0007669"/>
    <property type="project" value="UniProtKB-ARBA"/>
</dbReference>
<keyword evidence="16" id="KW-0539">Nucleus</keyword>
<dbReference type="GO" id="GO:0030659">
    <property type="term" value="C:cytoplasmic vesicle membrane"/>
    <property type="evidence" value="ECO:0007669"/>
    <property type="project" value="UniProtKB-SubCell"/>
</dbReference>
<evidence type="ECO:0000256" key="2">
    <source>
        <dbReference type="ARBA" id="ARBA00004156"/>
    </source>
</evidence>
<dbReference type="InterPro" id="IPR011009">
    <property type="entry name" value="Kinase-like_dom_sf"/>
</dbReference>
<evidence type="ECO:0000313" key="22">
    <source>
        <dbReference type="EnsemblMetazoa" id="LLOJ003590-PA"/>
    </source>
</evidence>
<dbReference type="PROSITE" id="PS00018">
    <property type="entry name" value="EF_HAND_1"/>
    <property type="match status" value="2"/>
</dbReference>
<comment type="function">
    <text evidence="18">Has a lower Ca(2+) affinity than isoform 1.</text>
</comment>
<evidence type="ECO:0000256" key="4">
    <source>
        <dbReference type="ARBA" id="ARBA00004406"/>
    </source>
</evidence>
<reference evidence="22" key="1">
    <citation type="submission" date="2020-05" db="UniProtKB">
        <authorList>
            <consortium name="EnsemblMetazoa"/>
        </authorList>
    </citation>
    <scope>IDENTIFICATION</scope>
    <source>
        <strain evidence="22">Jacobina</strain>
    </source>
</reference>
<evidence type="ECO:0000256" key="1">
    <source>
        <dbReference type="ARBA" id="ARBA00004123"/>
    </source>
</evidence>
<dbReference type="EMBL" id="AJWK01011468">
    <property type="status" value="NOT_ANNOTATED_CDS"/>
    <property type="molecule type" value="Genomic_DNA"/>
</dbReference>
<proteinExistence type="predicted"/>
<keyword evidence="9" id="KW-0677">Repeat</keyword>
<dbReference type="GO" id="GO:0005509">
    <property type="term" value="F:calcium ion binding"/>
    <property type="evidence" value="ECO:0007669"/>
    <property type="project" value="InterPro"/>
</dbReference>
<dbReference type="AlphaFoldDB" id="A0A1B0CGM7"/>
<dbReference type="InterPro" id="IPR002048">
    <property type="entry name" value="EF_hand_dom"/>
</dbReference>
<dbReference type="PANTHER" id="PTHR11012">
    <property type="entry name" value="PROTEIN KINASE-LIKE DOMAIN-CONTAINING"/>
    <property type="match status" value="1"/>
</dbReference>
<dbReference type="GO" id="GO:0048306">
    <property type="term" value="F:calcium-dependent protein binding"/>
    <property type="evidence" value="ECO:0007669"/>
    <property type="project" value="UniProtKB-ARBA"/>
</dbReference>
<evidence type="ECO:0000256" key="7">
    <source>
        <dbReference type="ARBA" id="ARBA00022703"/>
    </source>
</evidence>
<keyword evidence="13" id="KW-0460">Magnesium</keyword>
<evidence type="ECO:0000256" key="19">
    <source>
        <dbReference type="ARBA" id="ARBA00064503"/>
    </source>
</evidence>
<dbReference type="FunFam" id="1.10.238.10:FF:000187">
    <property type="entry name" value="Programmed cell death protein 6"/>
    <property type="match status" value="1"/>
</dbReference>
<dbReference type="SMART" id="SM00054">
    <property type="entry name" value="EFh"/>
    <property type="match status" value="4"/>
</dbReference>
<sequence length="615" mass="70423">MAFQSPMPSQEFLWDVFQRVDKDRSGHISADELQQALSNGTWSPFNPETVRLMIGMFDKESRGTVSFQDFGALWKYVTDWQNCFRSFDTDNSGNIDRNELKTALTAFGYRLSDNLIGLLIRKFDRYGRGTILFDDFIQCCIILYTLTSSFRQYDTDMDGVITIHYEQFLSMHLSVLLLLTLKTRHRSDVVDTGTMALTDVSTAFTEDKLRAILKEEGGFELKGYEFIGGFNKKGDSYLSEVFRLRIDGENPTTGAKKCLNFVVKGLPKNIGRRRTFRSTDFFRNEIAFYEDVIPAFEDFQTRKKAKNPFREYARCFLSHCDGEQDYLALDDLSKYGFEAADRQDGLDLAHCLLAMKSLGRFHGVSLAMKDQEPEKFAEIAQKLREEYYSPRLKPWYNDFLKTQIVVAKDAIGKEYPGTKIEEKMQQFLAGDLYDRMIEITHAKSPLSVIGHGDGWAPNFLIKYDTEGGARVPKEMMIIDFQLTRCATVAIDISFFIYSCTTQSLREKHYDELLRAYHSSCCELIDDLGSNSAKIFPYSALEEEMKKYGRFGVGMGIESVPFSVMPESDAFDLDSIKGDTAIPLQEVWVLKPIPTKEGRLRVAEMFKHATEMGYLD</sequence>